<evidence type="ECO:0000313" key="8">
    <source>
        <dbReference type="EMBL" id="TCQ05252.1"/>
    </source>
</evidence>
<keyword evidence="9" id="KW-1185">Reference proteome</keyword>
<dbReference type="Gene3D" id="3.40.47.10">
    <property type="match status" value="1"/>
</dbReference>
<evidence type="ECO:0000256" key="1">
    <source>
        <dbReference type="ARBA" id="ARBA00010982"/>
    </source>
</evidence>
<dbReference type="InterPro" id="IPR020613">
    <property type="entry name" value="Thiolase_CS"/>
</dbReference>
<dbReference type="PIRSF" id="PIRSF000429">
    <property type="entry name" value="Ac-CoA_Ac_transf"/>
    <property type="match status" value="1"/>
</dbReference>
<proteinExistence type="inferred from homology"/>
<dbReference type="SUPFAM" id="SSF53901">
    <property type="entry name" value="Thiolase-like"/>
    <property type="match status" value="2"/>
</dbReference>
<dbReference type="InterPro" id="IPR002155">
    <property type="entry name" value="Thiolase"/>
</dbReference>
<dbReference type="RefSeq" id="WP_132847719.1">
    <property type="nucleotide sequence ID" value="NZ_CP058648.1"/>
</dbReference>
<evidence type="ECO:0000313" key="9">
    <source>
        <dbReference type="Proteomes" id="UP000295504"/>
    </source>
</evidence>
<name>A0A4R2TR89_9FIRM</name>
<dbReference type="NCBIfam" id="TIGR01930">
    <property type="entry name" value="AcCoA-C-Actrans"/>
    <property type="match status" value="1"/>
</dbReference>
<dbReference type="AlphaFoldDB" id="A0A4R2TR89"/>
<reference evidence="8 9" key="1">
    <citation type="submission" date="2019-03" db="EMBL/GenBank/DDBJ databases">
        <title>Genomic Encyclopedia of Type Strains, Phase IV (KMG-IV): sequencing the most valuable type-strain genomes for metagenomic binning, comparative biology and taxonomic classification.</title>
        <authorList>
            <person name="Goeker M."/>
        </authorList>
    </citation>
    <scope>NUCLEOTIDE SEQUENCE [LARGE SCALE GENOMIC DNA]</scope>
    <source>
        <strain evidence="8 9">DSM 100013</strain>
    </source>
</reference>
<dbReference type="GO" id="GO:0016747">
    <property type="term" value="F:acyltransferase activity, transferring groups other than amino-acyl groups"/>
    <property type="evidence" value="ECO:0007669"/>
    <property type="project" value="InterPro"/>
</dbReference>
<evidence type="ECO:0000259" key="6">
    <source>
        <dbReference type="Pfam" id="PF00108"/>
    </source>
</evidence>
<protein>
    <recommendedName>
        <fullName evidence="4">Acetoacetyl-CoA thiolase</fullName>
    </recommendedName>
</protein>
<keyword evidence="3 5" id="KW-0012">Acyltransferase</keyword>
<comment type="caution">
    <text evidence="8">The sequence shown here is derived from an EMBL/GenBank/DDBJ whole genome shotgun (WGS) entry which is preliminary data.</text>
</comment>
<evidence type="ECO:0000259" key="7">
    <source>
        <dbReference type="Pfam" id="PF02803"/>
    </source>
</evidence>
<accession>A0A4R2TR89</accession>
<gene>
    <name evidence="8" type="ORF">EDD79_100569</name>
</gene>
<dbReference type="PANTHER" id="PTHR18919:SF140">
    <property type="entry name" value="ACETYL-COA C-ACETYLTRANSFERASE (ACETOACETYL-COA THIOLASE) (ACAB-5)"/>
    <property type="match status" value="1"/>
</dbReference>
<dbReference type="InterPro" id="IPR016039">
    <property type="entry name" value="Thiolase-like"/>
</dbReference>
<dbReference type="Pfam" id="PF02803">
    <property type="entry name" value="Thiolase_C"/>
    <property type="match status" value="1"/>
</dbReference>
<dbReference type="CDD" id="cd00751">
    <property type="entry name" value="thiolase"/>
    <property type="match status" value="1"/>
</dbReference>
<sequence length="386" mass="41592">MNKVYIVDGCRTPIGKKNGKLSTYLPEKLGAAVMNRLLGRNALKPKNIDEVFLGNAIGPGGNIARLSLLEAGWDQSIPATTIDFQCGSGMKSIFVAYYMIKASEANLVIAGGVESTSLEPMRRYNNKDPKFEGEAVFYSKAQFSPFILGDPDMLTGAEKTGELFGLSRDDMDRWALMSHKRAIEAKYENKLKDVIISLDGDSQISDESIREKMSMRLLAKAAPVVKPGGNITSGNSCLTHDGACALLLASQEAVEKYNLKPIAIIEAVGSIGVNPNYPPVGAINVVKKLLNERKLTSNQIDVYEVNEAFAVKILGFIKELGISEETINLWGGALAYGHPYGASGAIITLHLAEILKKDNKERGIAAIGVAGGQGAAIMIRNITKDE</sequence>
<dbReference type="Pfam" id="PF00108">
    <property type="entry name" value="Thiolase_N"/>
    <property type="match status" value="1"/>
</dbReference>
<organism evidence="8 9">
    <name type="scientific">Serpentinicella alkaliphila</name>
    <dbReference type="NCBI Taxonomy" id="1734049"/>
    <lineage>
        <taxon>Bacteria</taxon>
        <taxon>Bacillati</taxon>
        <taxon>Bacillota</taxon>
        <taxon>Clostridia</taxon>
        <taxon>Peptostreptococcales</taxon>
        <taxon>Natronincolaceae</taxon>
        <taxon>Serpentinicella</taxon>
    </lineage>
</organism>
<dbReference type="Proteomes" id="UP000295504">
    <property type="component" value="Unassembled WGS sequence"/>
</dbReference>
<dbReference type="EMBL" id="SLYC01000005">
    <property type="protein sequence ID" value="TCQ05252.1"/>
    <property type="molecule type" value="Genomic_DNA"/>
</dbReference>
<dbReference type="InterPro" id="IPR020616">
    <property type="entry name" value="Thiolase_N"/>
</dbReference>
<dbReference type="InterPro" id="IPR020617">
    <property type="entry name" value="Thiolase_C"/>
</dbReference>
<dbReference type="OrthoDB" id="9764892at2"/>
<evidence type="ECO:0000256" key="5">
    <source>
        <dbReference type="RuleBase" id="RU003557"/>
    </source>
</evidence>
<comment type="similarity">
    <text evidence="1 5">Belongs to the thiolase-like superfamily. Thiolase family.</text>
</comment>
<keyword evidence="2 5" id="KW-0808">Transferase</keyword>
<feature type="domain" description="Thiolase C-terminal" evidence="7">
    <location>
        <begin position="259"/>
        <end position="380"/>
    </location>
</feature>
<dbReference type="PANTHER" id="PTHR18919">
    <property type="entry name" value="ACETYL-COA C-ACYLTRANSFERASE"/>
    <property type="match status" value="1"/>
</dbReference>
<evidence type="ECO:0000256" key="2">
    <source>
        <dbReference type="ARBA" id="ARBA00022679"/>
    </source>
</evidence>
<evidence type="ECO:0000256" key="4">
    <source>
        <dbReference type="ARBA" id="ARBA00030755"/>
    </source>
</evidence>
<dbReference type="PROSITE" id="PS00737">
    <property type="entry name" value="THIOLASE_2"/>
    <property type="match status" value="1"/>
</dbReference>
<evidence type="ECO:0000256" key="3">
    <source>
        <dbReference type="ARBA" id="ARBA00023315"/>
    </source>
</evidence>
<feature type="domain" description="Thiolase N-terminal" evidence="6">
    <location>
        <begin position="4"/>
        <end position="251"/>
    </location>
</feature>